<dbReference type="PANTHER" id="PTHR32057:SF14">
    <property type="entry name" value="PROTEIN ADENYLYLTRANSFERASE SELO, MITOCHONDRIAL"/>
    <property type="match status" value="1"/>
</dbReference>
<evidence type="ECO:0000256" key="9">
    <source>
        <dbReference type="ARBA" id="ARBA00031547"/>
    </source>
</evidence>
<keyword evidence="12" id="KW-1185">Reference proteome</keyword>
<evidence type="ECO:0000256" key="10">
    <source>
        <dbReference type="SAM" id="SignalP"/>
    </source>
</evidence>
<evidence type="ECO:0000256" key="7">
    <source>
        <dbReference type="ARBA" id="ARBA00022840"/>
    </source>
</evidence>
<organism evidence="11 12">
    <name type="scientific">Polarella glacialis</name>
    <name type="common">Dinoflagellate</name>
    <dbReference type="NCBI Taxonomy" id="89957"/>
    <lineage>
        <taxon>Eukaryota</taxon>
        <taxon>Sar</taxon>
        <taxon>Alveolata</taxon>
        <taxon>Dinophyceae</taxon>
        <taxon>Suessiales</taxon>
        <taxon>Suessiaceae</taxon>
        <taxon>Polarella</taxon>
    </lineage>
</organism>
<dbReference type="GO" id="GO:0070733">
    <property type="term" value="F:AMPylase activity"/>
    <property type="evidence" value="ECO:0007669"/>
    <property type="project" value="TreeGrafter"/>
</dbReference>
<keyword evidence="4" id="KW-0548">Nucleotidyltransferase</keyword>
<dbReference type="PANTHER" id="PTHR32057">
    <property type="entry name" value="PROTEIN ADENYLYLTRANSFERASE SELO, MITOCHONDRIAL"/>
    <property type="match status" value="1"/>
</dbReference>
<proteinExistence type="inferred from homology"/>
<dbReference type="AlphaFoldDB" id="A0A813FCD0"/>
<keyword evidence="8" id="KW-0460">Magnesium</keyword>
<feature type="signal peptide" evidence="10">
    <location>
        <begin position="1"/>
        <end position="29"/>
    </location>
</feature>
<keyword evidence="7" id="KW-0067">ATP-binding</keyword>
<protein>
    <recommendedName>
        <fullName evidence="9">Selenoprotein O</fullName>
    </recommendedName>
</protein>
<reference evidence="11" key="1">
    <citation type="submission" date="2021-02" db="EMBL/GenBank/DDBJ databases">
        <authorList>
            <person name="Dougan E. K."/>
            <person name="Rhodes N."/>
            <person name="Thang M."/>
            <person name="Chan C."/>
        </authorList>
    </citation>
    <scope>NUCLEOTIDE SEQUENCE</scope>
</reference>
<dbReference type="InterPro" id="IPR003846">
    <property type="entry name" value="SelO"/>
</dbReference>
<evidence type="ECO:0000313" key="11">
    <source>
        <dbReference type="EMBL" id="CAE8610457.1"/>
    </source>
</evidence>
<keyword evidence="3" id="KW-0808">Transferase</keyword>
<sequence>MQATQADFTVLFRLLSGVVVLPLAELARAFPDEKLDSDAEDAWQSWLERFAARVSAEAREPELRVAEMKAANPKYIPRNWILFEAYDAAERGDYAPIHGLLAMLSRPYDEQPEMEDAYFRQSPSWARSTGGLAFMS</sequence>
<dbReference type="OrthoDB" id="413083at2759"/>
<evidence type="ECO:0000256" key="5">
    <source>
        <dbReference type="ARBA" id="ARBA00022723"/>
    </source>
</evidence>
<dbReference type="GO" id="GO:0005524">
    <property type="term" value="F:ATP binding"/>
    <property type="evidence" value="ECO:0007669"/>
    <property type="project" value="UniProtKB-KW"/>
</dbReference>
<evidence type="ECO:0000256" key="6">
    <source>
        <dbReference type="ARBA" id="ARBA00022741"/>
    </source>
</evidence>
<keyword evidence="5" id="KW-0479">Metal-binding</keyword>
<comment type="caution">
    <text evidence="11">The sequence shown here is derived from an EMBL/GenBank/DDBJ whole genome shotgun (WGS) entry which is preliminary data.</text>
</comment>
<keyword evidence="6" id="KW-0547">Nucleotide-binding</keyword>
<accession>A0A813FCD0</accession>
<evidence type="ECO:0000256" key="8">
    <source>
        <dbReference type="ARBA" id="ARBA00022842"/>
    </source>
</evidence>
<comment type="cofactor">
    <cofactor evidence="1">
        <name>Mg(2+)</name>
        <dbReference type="ChEBI" id="CHEBI:18420"/>
    </cofactor>
</comment>
<evidence type="ECO:0000256" key="3">
    <source>
        <dbReference type="ARBA" id="ARBA00022679"/>
    </source>
</evidence>
<gene>
    <name evidence="11" type="ORF">PGLA1383_LOCUS28279</name>
</gene>
<evidence type="ECO:0000313" key="12">
    <source>
        <dbReference type="Proteomes" id="UP000654075"/>
    </source>
</evidence>
<dbReference type="EMBL" id="CAJNNV010024685">
    <property type="protein sequence ID" value="CAE8610457.1"/>
    <property type="molecule type" value="Genomic_DNA"/>
</dbReference>
<evidence type="ECO:0000256" key="1">
    <source>
        <dbReference type="ARBA" id="ARBA00001946"/>
    </source>
</evidence>
<feature type="chain" id="PRO_5032819049" description="Selenoprotein O" evidence="10">
    <location>
        <begin position="30"/>
        <end position="136"/>
    </location>
</feature>
<comment type="similarity">
    <text evidence="2">Belongs to the SELO family.</text>
</comment>
<evidence type="ECO:0000256" key="2">
    <source>
        <dbReference type="ARBA" id="ARBA00009747"/>
    </source>
</evidence>
<evidence type="ECO:0000256" key="4">
    <source>
        <dbReference type="ARBA" id="ARBA00022695"/>
    </source>
</evidence>
<name>A0A813FCD0_POLGL</name>
<keyword evidence="10" id="KW-0732">Signal</keyword>
<dbReference type="Proteomes" id="UP000654075">
    <property type="component" value="Unassembled WGS sequence"/>
</dbReference>
<dbReference type="GO" id="GO:0046872">
    <property type="term" value="F:metal ion binding"/>
    <property type="evidence" value="ECO:0007669"/>
    <property type="project" value="UniProtKB-KW"/>
</dbReference>